<organism evidence="1 2">
    <name type="scientific">candidate division WOR-1 bacterium RIFCSPLOWO2_02_FULL_46_20</name>
    <dbReference type="NCBI Taxonomy" id="1802567"/>
    <lineage>
        <taxon>Bacteria</taxon>
        <taxon>Bacillati</taxon>
        <taxon>Saganbacteria</taxon>
    </lineage>
</organism>
<name>A0A1F4R821_UNCSA</name>
<reference evidence="1 2" key="1">
    <citation type="journal article" date="2016" name="Nat. Commun.">
        <title>Thousands of microbial genomes shed light on interconnected biogeochemical processes in an aquifer system.</title>
        <authorList>
            <person name="Anantharaman K."/>
            <person name="Brown C.T."/>
            <person name="Hug L.A."/>
            <person name="Sharon I."/>
            <person name="Castelle C.J."/>
            <person name="Probst A.J."/>
            <person name="Thomas B.C."/>
            <person name="Singh A."/>
            <person name="Wilkins M.J."/>
            <person name="Karaoz U."/>
            <person name="Brodie E.L."/>
            <person name="Williams K.H."/>
            <person name="Hubbard S.S."/>
            <person name="Banfield J.F."/>
        </authorList>
    </citation>
    <scope>NUCLEOTIDE SEQUENCE [LARGE SCALE GENOMIC DNA]</scope>
</reference>
<dbReference type="EMBL" id="METP01000056">
    <property type="protein sequence ID" value="OGC03613.1"/>
    <property type="molecule type" value="Genomic_DNA"/>
</dbReference>
<gene>
    <name evidence="1" type="ORF">A3H38_01260</name>
</gene>
<protein>
    <submittedName>
        <fullName evidence="1">Uncharacterized protein</fullName>
    </submittedName>
</protein>
<dbReference type="AlphaFoldDB" id="A0A1F4R821"/>
<evidence type="ECO:0000313" key="2">
    <source>
        <dbReference type="Proteomes" id="UP000176938"/>
    </source>
</evidence>
<sequence>MIHLNLEPKNNFRLLNKLNVGGILFVNTFFPGPDLHRHSDMFFIVRKVATDLFVVYDRIPIPFMPKANNFSPLRELNLIKGRQEPHGFSIKSSDFCNPGIISIYPGQPDEFYLMTT</sequence>
<comment type="caution">
    <text evidence="1">The sequence shown here is derived from an EMBL/GenBank/DDBJ whole genome shotgun (WGS) entry which is preliminary data.</text>
</comment>
<proteinExistence type="predicted"/>
<dbReference type="Proteomes" id="UP000176938">
    <property type="component" value="Unassembled WGS sequence"/>
</dbReference>
<evidence type="ECO:0000313" key="1">
    <source>
        <dbReference type="EMBL" id="OGC03613.1"/>
    </source>
</evidence>
<accession>A0A1F4R821</accession>